<reference evidence="2" key="2">
    <citation type="journal article" date="2021" name="PeerJ">
        <title>Extensive microbial diversity within the chicken gut microbiome revealed by metagenomics and culture.</title>
        <authorList>
            <person name="Gilroy R."/>
            <person name="Ravi A."/>
            <person name="Getino M."/>
            <person name="Pursley I."/>
            <person name="Horton D.L."/>
            <person name="Alikhan N.F."/>
            <person name="Baker D."/>
            <person name="Gharbi K."/>
            <person name="Hall N."/>
            <person name="Watson M."/>
            <person name="Adriaenssens E.M."/>
            <person name="Foster-Nyarko E."/>
            <person name="Jarju S."/>
            <person name="Secka A."/>
            <person name="Antonio M."/>
            <person name="Oren A."/>
            <person name="Chaudhuri R.R."/>
            <person name="La Ragione R."/>
            <person name="Hildebrand F."/>
            <person name="Pallen M.J."/>
        </authorList>
    </citation>
    <scope>NUCLEOTIDE SEQUENCE</scope>
    <source>
        <strain evidence="2">11167</strain>
    </source>
</reference>
<dbReference type="PANTHER" id="PTHR35149:SF2">
    <property type="entry name" value="DUF262 DOMAIN-CONTAINING PROTEIN"/>
    <property type="match status" value="1"/>
</dbReference>
<evidence type="ECO:0000313" key="3">
    <source>
        <dbReference type="Proteomes" id="UP000823633"/>
    </source>
</evidence>
<dbReference type="EMBL" id="JADIMU010000003">
    <property type="protein sequence ID" value="MBO8442192.1"/>
    <property type="molecule type" value="Genomic_DNA"/>
</dbReference>
<sequence>MSTGIVIAMRKGESTPFHPEQMNVGYDLLKILSGPPIIIQVLVLRINHIWPGGPVVVEAWIPLFGIAGCEDSYSTCTRPVVRVPHEWRKQGRQGLLILRIYITLNMPYSACIIKKRTLMAVSKVRDIYSLLSLSFSIPSYQRGYRWSKDEVRKLIDDIYCFTSGEDDSKYYCLQPLVVQKKKDMTYEVIDGQQRLTTVFIIMKYLYSFLKEIETEVKTNRFSGNSMHVKHMHSILGKEQYPLYQLEYETRKNSRQFLEDIENSDNSQNDYIDYHYMRNAYMTIKEYLDEKLEEEGVGNIIRLLSFIVCPTDKLDGDKYRKNVRFIWYDVSQECYNDSSYSKKLFSRLNIGKIALTNSELIKAVFLNGIHWQLRDSQIILNDGKLSPDYICSFYDSIDRQLQYRIAFEWDMVDQNLHNPDFWAFLTGKDASYSTRIDFLFDILTKKNPSEKSRYYTFTQYDERFRHNTGKKTEVENPEDIFSITEWKKVMDLFHTFTCWFNDRKLYHYIGFLSFSGDSILELVDLYEKSEKHDGFINMLFERCKNKLGLDTVKLEDLEYGEDDEEIRKVLMLFNIESINRTKSEERFSFSEFYTQNYDIEHIKPQTPMDYSDPEAMKDFAYTCLEYLTGIKYPQKGAIQRKRYEDALRASCKNDVAKLDKVNQLLEQRGKENIFSSLGRIHIENIDEALRNLVPGVRVRTVKKEECDKHFLDDVAKYLEKKDIPRNNYDLLTKLNGYLTNGTRPDFSPEDKNALGIEMDAGPNSIGNLVLLDRGTNRSYKNALFIVKRYFIHEREKEGVYVPKCTANVFNKMYSGNVSVPMKWTEADMKDYVNEIKEVLNEH</sequence>
<dbReference type="CDD" id="cd16387">
    <property type="entry name" value="ParB_N_Srx"/>
    <property type="match status" value="1"/>
</dbReference>
<evidence type="ECO:0000313" key="2">
    <source>
        <dbReference type="EMBL" id="MBO8442192.1"/>
    </source>
</evidence>
<dbReference type="AlphaFoldDB" id="A0A9D9E7U6"/>
<protein>
    <submittedName>
        <fullName evidence="2">DUF262 domain-containing protein</fullName>
    </submittedName>
</protein>
<dbReference type="InterPro" id="IPR004919">
    <property type="entry name" value="GmrSD_N"/>
</dbReference>
<evidence type="ECO:0000259" key="1">
    <source>
        <dbReference type="Pfam" id="PF03235"/>
    </source>
</evidence>
<proteinExistence type="predicted"/>
<dbReference type="Pfam" id="PF03235">
    <property type="entry name" value="GmrSD_N"/>
    <property type="match status" value="1"/>
</dbReference>
<reference evidence="2" key="1">
    <citation type="submission" date="2020-10" db="EMBL/GenBank/DDBJ databases">
        <authorList>
            <person name="Gilroy R."/>
        </authorList>
    </citation>
    <scope>NUCLEOTIDE SEQUENCE</scope>
    <source>
        <strain evidence="2">11167</strain>
    </source>
</reference>
<dbReference type="PANTHER" id="PTHR35149">
    <property type="entry name" value="SLL5132 PROTEIN"/>
    <property type="match status" value="1"/>
</dbReference>
<organism evidence="2 3">
    <name type="scientific">Candidatus Aphodenecus pullistercoris</name>
    <dbReference type="NCBI Taxonomy" id="2840669"/>
    <lineage>
        <taxon>Bacteria</taxon>
        <taxon>Pseudomonadati</taxon>
        <taxon>Spirochaetota</taxon>
        <taxon>Spirochaetia</taxon>
        <taxon>Spirochaetales</taxon>
        <taxon>Candidatus Aphodenecus</taxon>
    </lineage>
</organism>
<dbReference type="Proteomes" id="UP000823633">
    <property type="component" value="Unassembled WGS sequence"/>
</dbReference>
<accession>A0A9D9E7U6</accession>
<comment type="caution">
    <text evidence="2">The sequence shown here is derived from an EMBL/GenBank/DDBJ whole genome shotgun (WGS) entry which is preliminary data.</text>
</comment>
<gene>
    <name evidence="2" type="ORF">IAC42_00310</name>
</gene>
<name>A0A9D9E7U6_9SPIR</name>
<feature type="domain" description="GmrSD restriction endonucleases N-terminal" evidence="1">
    <location>
        <begin position="133"/>
        <end position="364"/>
    </location>
</feature>